<dbReference type="SUPFAM" id="SSF47413">
    <property type="entry name" value="lambda repressor-like DNA-binding domains"/>
    <property type="match status" value="1"/>
</dbReference>
<gene>
    <name evidence="2" type="ORF">KTC_21150</name>
</gene>
<dbReference type="PROSITE" id="PS50943">
    <property type="entry name" value="HTH_CROC1"/>
    <property type="match status" value="1"/>
</dbReference>
<dbReference type="Pfam" id="PF17765">
    <property type="entry name" value="MLTR_LBD"/>
    <property type="match status" value="1"/>
</dbReference>
<dbReference type="InterPro" id="IPR010982">
    <property type="entry name" value="Lambda_DNA-bd_dom_sf"/>
</dbReference>
<name>A0A455SQF1_9CHLR</name>
<dbReference type="SMART" id="SM00530">
    <property type="entry name" value="HTH_XRE"/>
    <property type="match status" value="1"/>
</dbReference>
<dbReference type="Gene3D" id="3.30.450.180">
    <property type="match status" value="1"/>
</dbReference>
<accession>A0A455SQF1</accession>
<dbReference type="EMBL" id="AP019376">
    <property type="protein sequence ID" value="BBH87364.1"/>
    <property type="molecule type" value="Genomic_DNA"/>
</dbReference>
<dbReference type="Pfam" id="PF13560">
    <property type="entry name" value="HTH_31"/>
    <property type="match status" value="1"/>
</dbReference>
<organism evidence="2">
    <name type="scientific">Thermosporothrix sp. COM3</name>
    <dbReference type="NCBI Taxonomy" id="2490863"/>
    <lineage>
        <taxon>Bacteria</taxon>
        <taxon>Bacillati</taxon>
        <taxon>Chloroflexota</taxon>
        <taxon>Ktedonobacteria</taxon>
        <taxon>Ktedonobacterales</taxon>
        <taxon>Thermosporotrichaceae</taxon>
        <taxon>Thermosporothrix</taxon>
    </lineage>
</organism>
<evidence type="ECO:0000259" key="1">
    <source>
        <dbReference type="PROSITE" id="PS50943"/>
    </source>
</evidence>
<dbReference type="GO" id="GO:0003677">
    <property type="term" value="F:DNA binding"/>
    <property type="evidence" value="ECO:0007669"/>
    <property type="project" value="InterPro"/>
</dbReference>
<protein>
    <submittedName>
        <fullName evidence="2">Transcriptional regulator</fullName>
    </submittedName>
</protein>
<dbReference type="InterPro" id="IPR001387">
    <property type="entry name" value="Cro/C1-type_HTH"/>
</dbReference>
<reference evidence="2" key="1">
    <citation type="submission" date="2018-12" db="EMBL/GenBank/DDBJ databases">
        <title>Novel natural products biosynthetic potential of the class Ktedonobacteria.</title>
        <authorList>
            <person name="Zheng Y."/>
            <person name="Saitou A."/>
            <person name="Wang C.M."/>
            <person name="Toyoda A."/>
            <person name="Minakuchi Y."/>
            <person name="Sekiguchi Y."/>
            <person name="Ueda K."/>
            <person name="Takano H."/>
            <person name="Sakai Y."/>
            <person name="Yokota A."/>
            <person name="Yabe S."/>
        </authorList>
    </citation>
    <scope>NUCLEOTIDE SEQUENCE</scope>
    <source>
        <strain evidence="2">COM3</strain>
    </source>
</reference>
<dbReference type="InterPro" id="IPR041413">
    <property type="entry name" value="MLTR_LBD"/>
</dbReference>
<feature type="domain" description="HTH cro/C1-type" evidence="1">
    <location>
        <begin position="41"/>
        <end position="88"/>
    </location>
</feature>
<proteinExistence type="predicted"/>
<dbReference type="Gene3D" id="1.10.260.40">
    <property type="entry name" value="lambda repressor-like DNA-binding domains"/>
    <property type="match status" value="1"/>
</dbReference>
<dbReference type="CDD" id="cd00093">
    <property type="entry name" value="HTH_XRE"/>
    <property type="match status" value="1"/>
</dbReference>
<sequence length="289" mass="33360">MQQCSEKQRRKELGEFLRTRRARLSPEQIGLPPGLHRRTPGLKREEVAIMAGISTTWYTALEQGRDIHVSSSILSSLANVLQLTEDERAHLFTLAHQPAPDLQSMRPEEPVQHIYHHILDELNAVPALLTGRTYDILGWNNAARMVFGDFGKLPKSERNLLWLLFTKTPLSEQITLFVEREHYAQEILEVFRGRVNRSLDTPEISTFIKRLQHASPVFRKLWAQHNVRATCTGKKHLRHPILGDLTFETATFQVLEHSTVRCHVFSGDEETTRKLHQFFKRHNLTANNV</sequence>
<dbReference type="AlphaFoldDB" id="A0A455SQF1"/>
<evidence type="ECO:0000313" key="2">
    <source>
        <dbReference type="EMBL" id="BBH87364.1"/>
    </source>
</evidence>
<dbReference type="PANTHER" id="PTHR35010">
    <property type="entry name" value="BLL4672 PROTEIN-RELATED"/>
    <property type="match status" value="1"/>
</dbReference>